<dbReference type="InterPro" id="IPR029058">
    <property type="entry name" value="AB_hydrolase_fold"/>
</dbReference>
<dbReference type="Pfam" id="PF00561">
    <property type="entry name" value="Abhydrolase_1"/>
    <property type="match status" value="1"/>
</dbReference>
<evidence type="ECO:0000313" key="2">
    <source>
        <dbReference type="EMBL" id="TVY80775.1"/>
    </source>
</evidence>
<evidence type="ECO:0000259" key="1">
    <source>
        <dbReference type="Pfam" id="PF00561"/>
    </source>
</evidence>
<dbReference type="InterPro" id="IPR050266">
    <property type="entry name" value="AB_hydrolase_sf"/>
</dbReference>
<organism evidence="2 3">
    <name type="scientific">Lachnellula suecica</name>
    <dbReference type="NCBI Taxonomy" id="602035"/>
    <lineage>
        <taxon>Eukaryota</taxon>
        <taxon>Fungi</taxon>
        <taxon>Dikarya</taxon>
        <taxon>Ascomycota</taxon>
        <taxon>Pezizomycotina</taxon>
        <taxon>Leotiomycetes</taxon>
        <taxon>Helotiales</taxon>
        <taxon>Lachnaceae</taxon>
        <taxon>Lachnellula</taxon>
    </lineage>
</organism>
<dbReference type="GO" id="GO:0046464">
    <property type="term" value="P:acylglycerol catabolic process"/>
    <property type="evidence" value="ECO:0007669"/>
    <property type="project" value="TreeGrafter"/>
</dbReference>
<dbReference type="Proteomes" id="UP000469558">
    <property type="component" value="Unassembled WGS sequence"/>
</dbReference>
<proteinExistence type="predicted"/>
<reference evidence="2 3" key="1">
    <citation type="submission" date="2018-05" db="EMBL/GenBank/DDBJ databases">
        <title>Genome sequencing and assembly of the regulated plant pathogen Lachnellula willkommii and related sister species for the development of diagnostic species identification markers.</title>
        <authorList>
            <person name="Giroux E."/>
            <person name="Bilodeau G."/>
        </authorList>
    </citation>
    <scope>NUCLEOTIDE SEQUENCE [LARGE SCALE GENOMIC DNA]</scope>
    <source>
        <strain evidence="2 3">CBS 268.59</strain>
    </source>
</reference>
<sequence length="332" mass="36967">MALNNLSSPGKLLQVQDGTKYAYVHIPATDSKPTFLLLHGFPSSSYDWRFQVKSLSDLGYGVLAPDLLGYGDTDRPVELEKYKWKKMSADLAQILDEEGLRKVIGVGHDWGSGLLSRVYNHYPERFSALVFAAVSYIEPGPFDLDAINAMTEQTFGYPVYGYWKFFNEPDAGAVLDSHNESFTSLGYPSNNEVWKEHLGPIGAAKAWVTSNTIQSLPAWLSPAEAKIHNDILAKGGYTAPLNWYKATIRDINASDDAQIPEAHKFVDVPTLVVVGDEDFITRAELAEQMSEARLRDFKIRKVEGCGHWIQLEKREEFSGILVGFAEKGLEGV</sequence>
<name>A0A8T9C503_9HELO</name>
<dbReference type="InterPro" id="IPR000073">
    <property type="entry name" value="AB_hydrolase_1"/>
</dbReference>
<gene>
    <name evidence="2" type="primary">EPHX2_0</name>
    <name evidence="2" type="ORF">LSUE1_G008502</name>
</gene>
<keyword evidence="3" id="KW-1185">Reference proteome</keyword>
<dbReference type="PRINTS" id="PR00412">
    <property type="entry name" value="EPOXHYDRLASE"/>
</dbReference>
<dbReference type="Gene3D" id="3.40.50.1820">
    <property type="entry name" value="alpha/beta hydrolase"/>
    <property type="match status" value="1"/>
</dbReference>
<protein>
    <submittedName>
        <fullName evidence="2">Bifunctional epoxide hydrolase</fullName>
    </submittedName>
</protein>
<accession>A0A8T9C503</accession>
<feature type="domain" description="AB hydrolase-1" evidence="1">
    <location>
        <begin position="33"/>
        <end position="313"/>
    </location>
</feature>
<evidence type="ECO:0000313" key="3">
    <source>
        <dbReference type="Proteomes" id="UP000469558"/>
    </source>
</evidence>
<dbReference type="PANTHER" id="PTHR43798:SF33">
    <property type="entry name" value="HYDROLASE, PUTATIVE (AFU_ORTHOLOGUE AFUA_2G14860)-RELATED"/>
    <property type="match status" value="1"/>
</dbReference>
<dbReference type="InterPro" id="IPR000639">
    <property type="entry name" value="Epox_hydrolase-like"/>
</dbReference>
<keyword evidence="2" id="KW-0378">Hydrolase</keyword>
<dbReference type="EMBL" id="QGMK01000613">
    <property type="protein sequence ID" value="TVY80775.1"/>
    <property type="molecule type" value="Genomic_DNA"/>
</dbReference>
<dbReference type="GO" id="GO:0047372">
    <property type="term" value="F:monoacylglycerol lipase activity"/>
    <property type="evidence" value="ECO:0007669"/>
    <property type="project" value="TreeGrafter"/>
</dbReference>
<comment type="caution">
    <text evidence="2">The sequence shown here is derived from an EMBL/GenBank/DDBJ whole genome shotgun (WGS) entry which is preliminary data.</text>
</comment>
<dbReference type="SUPFAM" id="SSF53474">
    <property type="entry name" value="alpha/beta-Hydrolases"/>
    <property type="match status" value="1"/>
</dbReference>
<dbReference type="PRINTS" id="PR00111">
    <property type="entry name" value="ABHYDROLASE"/>
</dbReference>
<dbReference type="PANTHER" id="PTHR43798">
    <property type="entry name" value="MONOACYLGLYCEROL LIPASE"/>
    <property type="match status" value="1"/>
</dbReference>
<dbReference type="GO" id="GO:0016020">
    <property type="term" value="C:membrane"/>
    <property type="evidence" value="ECO:0007669"/>
    <property type="project" value="TreeGrafter"/>
</dbReference>
<dbReference type="OrthoDB" id="284184at2759"/>
<dbReference type="AlphaFoldDB" id="A0A8T9C503"/>